<evidence type="ECO:0000313" key="3">
    <source>
        <dbReference type="Proteomes" id="UP000054928"/>
    </source>
</evidence>
<feature type="region of interest" description="Disordered" evidence="1">
    <location>
        <begin position="64"/>
        <end position="88"/>
    </location>
</feature>
<accession>A0A0P1B0C3</accession>
<dbReference type="AlphaFoldDB" id="A0A0P1B0C3"/>
<dbReference type="Proteomes" id="UP000054928">
    <property type="component" value="Unassembled WGS sequence"/>
</dbReference>
<sequence length="88" mass="9972">MQLKIKDDLHISISLCSVNAIFLSDTLAQKRYAYFLRASFEQAPLASGKLIALRDSVHLPKEGKTERYVKSQRHQDDLGIPKSNEISQ</sequence>
<organism evidence="2 3">
    <name type="scientific">Plasmopara halstedii</name>
    <name type="common">Downy mildew of sunflower</name>
    <dbReference type="NCBI Taxonomy" id="4781"/>
    <lineage>
        <taxon>Eukaryota</taxon>
        <taxon>Sar</taxon>
        <taxon>Stramenopiles</taxon>
        <taxon>Oomycota</taxon>
        <taxon>Peronosporomycetes</taxon>
        <taxon>Peronosporales</taxon>
        <taxon>Peronosporaceae</taxon>
        <taxon>Plasmopara</taxon>
    </lineage>
</organism>
<proteinExistence type="predicted"/>
<dbReference type="EMBL" id="CCYD01002371">
    <property type="protein sequence ID" value="CEG47089.1"/>
    <property type="molecule type" value="Genomic_DNA"/>
</dbReference>
<dbReference type="RefSeq" id="XP_024583458.1">
    <property type="nucleotide sequence ID" value="XM_024718018.1"/>
</dbReference>
<name>A0A0P1B0C3_PLAHL</name>
<protein>
    <submittedName>
        <fullName evidence="2">Uncharacterized protein</fullName>
    </submittedName>
</protein>
<evidence type="ECO:0000256" key="1">
    <source>
        <dbReference type="SAM" id="MobiDB-lite"/>
    </source>
</evidence>
<dbReference type="GeneID" id="36398799"/>
<feature type="compositionally biased region" description="Basic and acidic residues" evidence="1">
    <location>
        <begin position="64"/>
        <end position="79"/>
    </location>
</feature>
<evidence type="ECO:0000313" key="2">
    <source>
        <dbReference type="EMBL" id="CEG47089.1"/>
    </source>
</evidence>
<reference evidence="3" key="1">
    <citation type="submission" date="2014-09" db="EMBL/GenBank/DDBJ databases">
        <authorList>
            <person name="Sharma Rahul"/>
            <person name="Thines Marco"/>
        </authorList>
    </citation>
    <scope>NUCLEOTIDE SEQUENCE [LARGE SCALE GENOMIC DNA]</scope>
</reference>
<keyword evidence="3" id="KW-1185">Reference proteome</keyword>